<feature type="compositionally biased region" description="Polar residues" evidence="1">
    <location>
        <begin position="150"/>
        <end position="164"/>
    </location>
</feature>
<protein>
    <recommendedName>
        <fullName evidence="2">Mutator-like transposase domain-containing protein</fullName>
    </recommendedName>
</protein>
<gene>
    <name evidence="3" type="ORF">HPB48_003648</name>
</gene>
<dbReference type="InterPro" id="IPR049012">
    <property type="entry name" value="Mutator_transp_dom"/>
</dbReference>
<evidence type="ECO:0000259" key="2">
    <source>
        <dbReference type="Pfam" id="PF20700"/>
    </source>
</evidence>
<evidence type="ECO:0000256" key="1">
    <source>
        <dbReference type="SAM" id="MobiDB-lite"/>
    </source>
</evidence>
<name>A0A9J6FGQ6_HAELO</name>
<feature type="region of interest" description="Disordered" evidence="1">
    <location>
        <begin position="1"/>
        <end position="49"/>
    </location>
</feature>
<comment type="caution">
    <text evidence="3">The sequence shown here is derived from an EMBL/GenBank/DDBJ whole genome shotgun (WGS) entry which is preliminary data.</text>
</comment>
<dbReference type="EMBL" id="JABSTR010000001">
    <property type="protein sequence ID" value="KAH9361943.1"/>
    <property type="molecule type" value="Genomic_DNA"/>
</dbReference>
<evidence type="ECO:0000313" key="4">
    <source>
        <dbReference type="Proteomes" id="UP000821853"/>
    </source>
</evidence>
<dbReference type="OrthoDB" id="6506224at2759"/>
<dbReference type="Proteomes" id="UP000821853">
    <property type="component" value="Chromosome 1"/>
</dbReference>
<organism evidence="3 4">
    <name type="scientific">Haemaphysalis longicornis</name>
    <name type="common">Bush tick</name>
    <dbReference type="NCBI Taxonomy" id="44386"/>
    <lineage>
        <taxon>Eukaryota</taxon>
        <taxon>Metazoa</taxon>
        <taxon>Ecdysozoa</taxon>
        <taxon>Arthropoda</taxon>
        <taxon>Chelicerata</taxon>
        <taxon>Arachnida</taxon>
        <taxon>Acari</taxon>
        <taxon>Parasitiformes</taxon>
        <taxon>Ixodida</taxon>
        <taxon>Ixodoidea</taxon>
        <taxon>Ixodidae</taxon>
        <taxon>Haemaphysalinae</taxon>
        <taxon>Haemaphysalis</taxon>
    </lineage>
</organism>
<dbReference type="VEuPathDB" id="VectorBase:HLOH_048503"/>
<feature type="region of interest" description="Disordered" evidence="1">
    <location>
        <begin position="150"/>
        <end position="180"/>
    </location>
</feature>
<sequence length="369" mass="40626">MTGKVANRAIHRPSKYRSVHKFKGRRRKSTPKTRRTASTPAAARPSNGDADNLCDFDAALEYVSTSEKKVGLFQNEERAREGDACVIADITALKLLVSGAVCPTCRRSEVRVREPAEKRKGLASYLELRCENTACSESVLSASYTSRRVASDGNASTSAETRPSASRAYDGGSSRDDGDSKAYNAVVDANVYDGAVQRQKEDCANRVAERLGTNIRKVKEPLPRGEKLKDPVTQKLQTYYQVAITSNRGSVRGMHQAIWASYFHSCSSDGASSHKYCPAGATSWCKHRRAEALGELAPAHTPLLTKAQKKAVLPVYKRLTSEELLTRCVRGKTQSAAESLKSDRSRGRCFPVDEREIRSVYIEQLKEAD</sequence>
<dbReference type="AlphaFoldDB" id="A0A9J6FGQ6"/>
<feature type="compositionally biased region" description="Basic residues" evidence="1">
    <location>
        <begin position="9"/>
        <end position="35"/>
    </location>
</feature>
<keyword evidence="4" id="KW-1185">Reference proteome</keyword>
<reference evidence="3 4" key="1">
    <citation type="journal article" date="2020" name="Cell">
        <title>Large-Scale Comparative Analyses of Tick Genomes Elucidate Their Genetic Diversity and Vector Capacities.</title>
        <authorList>
            <consortium name="Tick Genome and Microbiome Consortium (TIGMIC)"/>
            <person name="Jia N."/>
            <person name="Wang J."/>
            <person name="Shi W."/>
            <person name="Du L."/>
            <person name="Sun Y."/>
            <person name="Zhan W."/>
            <person name="Jiang J.F."/>
            <person name="Wang Q."/>
            <person name="Zhang B."/>
            <person name="Ji P."/>
            <person name="Bell-Sakyi L."/>
            <person name="Cui X.M."/>
            <person name="Yuan T.T."/>
            <person name="Jiang B.G."/>
            <person name="Yang W.F."/>
            <person name="Lam T.T."/>
            <person name="Chang Q.C."/>
            <person name="Ding S.J."/>
            <person name="Wang X.J."/>
            <person name="Zhu J.G."/>
            <person name="Ruan X.D."/>
            <person name="Zhao L."/>
            <person name="Wei J.T."/>
            <person name="Ye R.Z."/>
            <person name="Que T.C."/>
            <person name="Du C.H."/>
            <person name="Zhou Y.H."/>
            <person name="Cheng J.X."/>
            <person name="Dai P.F."/>
            <person name="Guo W.B."/>
            <person name="Han X.H."/>
            <person name="Huang E.J."/>
            <person name="Li L.F."/>
            <person name="Wei W."/>
            <person name="Gao Y.C."/>
            <person name="Liu J.Z."/>
            <person name="Shao H.Z."/>
            <person name="Wang X."/>
            <person name="Wang C.C."/>
            <person name="Yang T.C."/>
            <person name="Huo Q.B."/>
            <person name="Li W."/>
            <person name="Chen H.Y."/>
            <person name="Chen S.E."/>
            <person name="Zhou L.G."/>
            <person name="Ni X.B."/>
            <person name="Tian J.H."/>
            <person name="Sheng Y."/>
            <person name="Liu T."/>
            <person name="Pan Y.S."/>
            <person name="Xia L.Y."/>
            <person name="Li J."/>
            <person name="Zhao F."/>
            <person name="Cao W.C."/>
        </authorList>
    </citation>
    <scope>NUCLEOTIDE SEQUENCE [LARGE SCALE GENOMIC DNA]</scope>
    <source>
        <strain evidence="3">HaeL-2018</strain>
    </source>
</reference>
<feature type="domain" description="Mutator-like transposase" evidence="2">
    <location>
        <begin position="177"/>
        <end position="285"/>
    </location>
</feature>
<accession>A0A9J6FGQ6</accession>
<evidence type="ECO:0000313" key="3">
    <source>
        <dbReference type="EMBL" id="KAH9361943.1"/>
    </source>
</evidence>
<dbReference type="Pfam" id="PF20700">
    <property type="entry name" value="Mutator"/>
    <property type="match status" value="1"/>
</dbReference>
<feature type="compositionally biased region" description="Low complexity" evidence="1">
    <location>
        <begin position="36"/>
        <end position="46"/>
    </location>
</feature>
<proteinExistence type="predicted"/>